<evidence type="ECO:0000313" key="1">
    <source>
        <dbReference type="EMBL" id="GIY70576.1"/>
    </source>
</evidence>
<dbReference type="EMBL" id="BPLR01014690">
    <property type="protein sequence ID" value="GIY70576.1"/>
    <property type="molecule type" value="Genomic_DNA"/>
</dbReference>
<protein>
    <submittedName>
        <fullName evidence="1">Uncharacterized protein</fullName>
    </submittedName>
</protein>
<proteinExistence type="predicted"/>
<reference evidence="1 2" key="1">
    <citation type="submission" date="2021-06" db="EMBL/GenBank/DDBJ databases">
        <title>Caerostris extrusa draft genome.</title>
        <authorList>
            <person name="Kono N."/>
            <person name="Arakawa K."/>
        </authorList>
    </citation>
    <scope>NUCLEOTIDE SEQUENCE [LARGE SCALE GENOMIC DNA]</scope>
</reference>
<comment type="caution">
    <text evidence="1">The sequence shown here is derived from an EMBL/GenBank/DDBJ whole genome shotgun (WGS) entry which is preliminary data.</text>
</comment>
<dbReference type="AlphaFoldDB" id="A0AAV4VL59"/>
<organism evidence="1 2">
    <name type="scientific">Caerostris extrusa</name>
    <name type="common">Bark spider</name>
    <name type="synonym">Caerostris bankana</name>
    <dbReference type="NCBI Taxonomy" id="172846"/>
    <lineage>
        <taxon>Eukaryota</taxon>
        <taxon>Metazoa</taxon>
        <taxon>Ecdysozoa</taxon>
        <taxon>Arthropoda</taxon>
        <taxon>Chelicerata</taxon>
        <taxon>Arachnida</taxon>
        <taxon>Araneae</taxon>
        <taxon>Araneomorphae</taxon>
        <taxon>Entelegynae</taxon>
        <taxon>Araneoidea</taxon>
        <taxon>Araneidae</taxon>
        <taxon>Caerostris</taxon>
    </lineage>
</organism>
<name>A0AAV4VL59_CAEEX</name>
<evidence type="ECO:0000313" key="2">
    <source>
        <dbReference type="Proteomes" id="UP001054945"/>
    </source>
</evidence>
<gene>
    <name evidence="1" type="ORF">CEXT_701841</name>
</gene>
<dbReference type="Proteomes" id="UP001054945">
    <property type="component" value="Unassembled WGS sequence"/>
</dbReference>
<sequence>MTRIFPSEKVSNQCSPNFVRNLSYTSGTNCDSSVLKHRQNQVSQRDLLISCYSSALNFDEEGDCLMSQPDGE</sequence>
<accession>A0AAV4VL59</accession>
<keyword evidence="2" id="KW-1185">Reference proteome</keyword>